<reference evidence="3" key="2">
    <citation type="submission" date="2025-09" db="UniProtKB">
        <authorList>
            <consortium name="Ensembl"/>
        </authorList>
    </citation>
    <scope>IDENTIFICATION</scope>
</reference>
<dbReference type="FunFam" id="2.60.40.10:FF:000022">
    <property type="entry name" value="Cardiac titin"/>
    <property type="match status" value="1"/>
</dbReference>
<dbReference type="InterPro" id="IPR036179">
    <property type="entry name" value="Ig-like_dom_sf"/>
</dbReference>
<dbReference type="Proteomes" id="UP000694567">
    <property type="component" value="Unplaced"/>
</dbReference>
<dbReference type="PANTHER" id="PTHR13817:SF151">
    <property type="entry name" value="TITIN"/>
    <property type="match status" value="1"/>
</dbReference>
<proteinExistence type="predicted"/>
<feature type="domain" description="Ig-like" evidence="2">
    <location>
        <begin position="116"/>
        <end position="204"/>
    </location>
</feature>
<dbReference type="Ensembl" id="ENSBOBT00000018571.1">
    <property type="protein sequence ID" value="ENSBOBP00000018160.1"/>
    <property type="gene ID" value="ENSBOBG00000011236.1"/>
</dbReference>
<keyword evidence="1" id="KW-0677">Repeat</keyword>
<evidence type="ECO:0000313" key="3">
    <source>
        <dbReference type="Ensembl" id="ENSBOBP00000018160.1"/>
    </source>
</evidence>
<evidence type="ECO:0000313" key="4">
    <source>
        <dbReference type="Proteomes" id="UP000694567"/>
    </source>
</evidence>
<dbReference type="SMART" id="SM00409">
    <property type="entry name" value="IG"/>
    <property type="match status" value="2"/>
</dbReference>
<protein>
    <recommendedName>
        <fullName evidence="2">Ig-like domain-containing protein</fullName>
    </recommendedName>
</protein>
<dbReference type="InterPro" id="IPR007110">
    <property type="entry name" value="Ig-like_dom"/>
</dbReference>
<feature type="domain" description="Ig-like" evidence="2">
    <location>
        <begin position="37"/>
        <end position="76"/>
    </location>
</feature>
<name>A0A8C0FEG7_BUBBB</name>
<organism evidence="3 4">
    <name type="scientific">Bubo bubo</name>
    <name type="common">Eurasian eagle-owl</name>
    <name type="synonym">Strix bubo</name>
    <dbReference type="NCBI Taxonomy" id="30461"/>
    <lineage>
        <taxon>Eukaryota</taxon>
        <taxon>Metazoa</taxon>
        <taxon>Chordata</taxon>
        <taxon>Craniata</taxon>
        <taxon>Vertebrata</taxon>
        <taxon>Euteleostomi</taxon>
        <taxon>Archelosauria</taxon>
        <taxon>Archosauria</taxon>
        <taxon>Dinosauria</taxon>
        <taxon>Saurischia</taxon>
        <taxon>Theropoda</taxon>
        <taxon>Coelurosauria</taxon>
        <taxon>Aves</taxon>
        <taxon>Neognathae</taxon>
        <taxon>Neoaves</taxon>
        <taxon>Telluraves</taxon>
        <taxon>Strigiformes</taxon>
        <taxon>Strigidae</taxon>
        <taxon>Bubo</taxon>
    </lineage>
</organism>
<reference evidence="3" key="1">
    <citation type="submission" date="2025-08" db="UniProtKB">
        <authorList>
            <consortium name="Ensembl"/>
        </authorList>
    </citation>
    <scope>IDENTIFICATION</scope>
</reference>
<dbReference type="SMART" id="SM00408">
    <property type="entry name" value="IGc2"/>
    <property type="match status" value="2"/>
</dbReference>
<dbReference type="Pfam" id="PF13927">
    <property type="entry name" value="Ig_3"/>
    <property type="match status" value="1"/>
</dbReference>
<dbReference type="InterPro" id="IPR003599">
    <property type="entry name" value="Ig_sub"/>
</dbReference>
<dbReference type="InterPro" id="IPR050964">
    <property type="entry name" value="Striated_Muscle_Regulatory"/>
</dbReference>
<dbReference type="SUPFAM" id="SSF48726">
    <property type="entry name" value="Immunoglobulin"/>
    <property type="match status" value="3"/>
</dbReference>
<feature type="domain" description="Ig-like" evidence="2">
    <location>
        <begin position="230"/>
        <end position="292"/>
    </location>
</feature>
<accession>A0A8C0FEG7</accession>
<evidence type="ECO:0000256" key="1">
    <source>
        <dbReference type="ARBA" id="ARBA00022737"/>
    </source>
</evidence>
<sequence length="333" mass="37078">MTEALASYLELYAVKPTDSGRYTCKVSNVAGSVTCSANLFVKEPTHLVKKGGYAELTCEVTGTPEIKITWFKDDRELKESVCSLCFFFLTVLSNVCITKSGTIMSLSNCFSFLEPPYFVTHLEPLEVSVGDYTTLQCRIAGTPEITVSWYKGDTKLRSTPEYKVFFKDNVATLIFNKVVSNDSGEYICKAENSVGTASTKALLKVQGDDFILAHYKFFFSCKTIKRLLPGEYLSFTCFLLEQPITVTWHKDDKYQATLTDNTCSLKVNRLQESDMGTYLCTASNVAGSDEYSSDSGEYICKVENAVGEAASSSLLTVQGEYFILKNRKMAYFS</sequence>
<dbReference type="PANTHER" id="PTHR13817">
    <property type="entry name" value="TITIN"/>
    <property type="match status" value="1"/>
</dbReference>
<dbReference type="AlphaFoldDB" id="A0A8C0FEG7"/>
<evidence type="ECO:0000259" key="2">
    <source>
        <dbReference type="PROSITE" id="PS50835"/>
    </source>
</evidence>
<dbReference type="InterPro" id="IPR013098">
    <property type="entry name" value="Ig_I-set"/>
</dbReference>
<dbReference type="Pfam" id="PF07679">
    <property type="entry name" value="I-set"/>
    <property type="match status" value="3"/>
</dbReference>
<keyword evidence="4" id="KW-1185">Reference proteome</keyword>
<dbReference type="InterPro" id="IPR013783">
    <property type="entry name" value="Ig-like_fold"/>
</dbReference>
<dbReference type="PROSITE" id="PS50835">
    <property type="entry name" value="IG_LIKE"/>
    <property type="match status" value="3"/>
</dbReference>
<dbReference type="InterPro" id="IPR003598">
    <property type="entry name" value="Ig_sub2"/>
</dbReference>
<dbReference type="Gene3D" id="2.60.40.10">
    <property type="entry name" value="Immunoglobulins"/>
    <property type="match status" value="4"/>
</dbReference>